<evidence type="ECO:0000313" key="6">
    <source>
        <dbReference type="EMBL" id="ADI16772.1"/>
    </source>
</evidence>
<comment type="catalytic activity">
    <reaction evidence="5">
        <text>pseudouridine(1915) in 23S rRNA + S-adenosyl-L-methionine = N(3)-methylpseudouridine(1915) in 23S rRNA + S-adenosyl-L-homocysteine + H(+)</text>
        <dbReference type="Rhea" id="RHEA:42752"/>
        <dbReference type="Rhea" id="RHEA-COMP:10221"/>
        <dbReference type="Rhea" id="RHEA-COMP:10222"/>
        <dbReference type="ChEBI" id="CHEBI:15378"/>
        <dbReference type="ChEBI" id="CHEBI:57856"/>
        <dbReference type="ChEBI" id="CHEBI:59789"/>
        <dbReference type="ChEBI" id="CHEBI:65314"/>
        <dbReference type="ChEBI" id="CHEBI:74486"/>
        <dbReference type="EC" id="2.1.1.177"/>
    </reaction>
</comment>
<dbReference type="PANTHER" id="PTHR33603">
    <property type="entry name" value="METHYLTRANSFERASE"/>
    <property type="match status" value="1"/>
</dbReference>
<reference evidence="6" key="1">
    <citation type="journal article" date="2011" name="Environ. Microbiol.">
        <title>Time-series analyses of Monterey Bay coastal microbial picoplankton using a 'genome proxy' microarray.</title>
        <authorList>
            <person name="Rich V.I."/>
            <person name="Pham V.D."/>
            <person name="Eppley J."/>
            <person name="Shi Y."/>
            <person name="DeLong E.F."/>
        </authorList>
    </citation>
    <scope>NUCLEOTIDE SEQUENCE</scope>
</reference>
<evidence type="ECO:0000256" key="4">
    <source>
        <dbReference type="ARBA" id="ARBA00038303"/>
    </source>
</evidence>
<feature type="binding site" evidence="5">
    <location>
        <position position="98"/>
    </location>
    <ligand>
        <name>S-adenosyl-L-methionine</name>
        <dbReference type="ChEBI" id="CHEBI:59789"/>
    </ligand>
</feature>
<proteinExistence type="inferred from homology"/>
<gene>
    <name evidence="5" type="primary">rlmH</name>
</gene>
<evidence type="ECO:0000256" key="5">
    <source>
        <dbReference type="HAMAP-Rule" id="MF_00658"/>
    </source>
</evidence>
<keyword evidence="3 5" id="KW-0949">S-adenosyl-L-methionine</keyword>
<feature type="binding site" evidence="5">
    <location>
        <begin position="117"/>
        <end position="122"/>
    </location>
    <ligand>
        <name>S-adenosyl-L-methionine</name>
        <dbReference type="ChEBI" id="CHEBI:59789"/>
    </ligand>
</feature>
<dbReference type="Gene3D" id="3.40.1280.10">
    <property type="match status" value="1"/>
</dbReference>
<dbReference type="InterPro" id="IPR003742">
    <property type="entry name" value="RlmH-like"/>
</dbReference>
<comment type="function">
    <text evidence="5">Specifically methylates the pseudouridine at position 1915 (m3Psi1915) in 23S rRNA.</text>
</comment>
<keyword evidence="5" id="KW-0698">rRNA processing</keyword>
<keyword evidence="5" id="KW-0963">Cytoplasm</keyword>
<dbReference type="SUPFAM" id="SSF75217">
    <property type="entry name" value="alpha/beta knot"/>
    <property type="match status" value="1"/>
</dbReference>
<accession>E0XQT1</accession>
<dbReference type="GO" id="GO:0005737">
    <property type="term" value="C:cytoplasm"/>
    <property type="evidence" value="ECO:0007669"/>
    <property type="project" value="UniProtKB-SubCell"/>
</dbReference>
<comment type="similarity">
    <text evidence="4 5">Belongs to the RNA methyltransferase RlmH family.</text>
</comment>
<name>E0XQT1_9GAMM</name>
<dbReference type="AlphaFoldDB" id="E0XQT1"/>
<protein>
    <recommendedName>
        <fullName evidence="5">Ribosomal RNA large subunit methyltransferase H</fullName>
        <ecNumber evidence="5">2.1.1.177</ecNumber>
    </recommendedName>
    <alternativeName>
        <fullName evidence="5">23S rRNA (pseudouridine1915-N3)-methyltransferase</fullName>
    </alternativeName>
    <alternativeName>
        <fullName evidence="5">23S rRNA m3Psi1915 methyltransferase</fullName>
    </alternativeName>
    <alternativeName>
        <fullName evidence="5">rRNA (pseudouridine-N3-)-methyltransferase RlmH</fullName>
    </alternativeName>
</protein>
<comment type="caution">
    <text evidence="5">Lacks conserved residue(s) required for the propagation of feature annotation.</text>
</comment>
<dbReference type="InterPro" id="IPR029028">
    <property type="entry name" value="Alpha/beta_knot_MTases"/>
</dbReference>
<evidence type="ECO:0000256" key="2">
    <source>
        <dbReference type="ARBA" id="ARBA00022679"/>
    </source>
</evidence>
<dbReference type="Pfam" id="PF02590">
    <property type="entry name" value="SPOUT_MTase"/>
    <property type="match status" value="1"/>
</dbReference>
<evidence type="ECO:0000256" key="1">
    <source>
        <dbReference type="ARBA" id="ARBA00022603"/>
    </source>
</evidence>
<comment type="subunit">
    <text evidence="5">Homodimer.</text>
</comment>
<dbReference type="HAMAP" id="MF_00658">
    <property type="entry name" value="23SrRNA_methyltr_H"/>
    <property type="match status" value="1"/>
</dbReference>
<organism evidence="6">
    <name type="scientific">uncultured gamma proteobacterium HF0010_11B23</name>
    <dbReference type="NCBI Taxonomy" id="710979"/>
    <lineage>
        <taxon>Bacteria</taxon>
        <taxon>Pseudomonadati</taxon>
        <taxon>Pseudomonadota</taxon>
        <taxon>Gammaproteobacteria</taxon>
        <taxon>environmental samples</taxon>
    </lineage>
</organism>
<dbReference type="GO" id="GO:0070038">
    <property type="term" value="F:rRNA (pseudouridine-N3-)-methyltransferase activity"/>
    <property type="evidence" value="ECO:0007669"/>
    <property type="project" value="UniProtKB-UniRule"/>
</dbReference>
<comment type="subcellular location">
    <subcellularLocation>
        <location evidence="5">Cytoplasm</location>
    </subcellularLocation>
</comment>
<dbReference type="EMBL" id="GU474846">
    <property type="protein sequence ID" value="ADI16772.1"/>
    <property type="molecule type" value="Genomic_DNA"/>
</dbReference>
<keyword evidence="2 5" id="KW-0808">Transferase</keyword>
<evidence type="ECO:0000256" key="3">
    <source>
        <dbReference type="ARBA" id="ARBA00022691"/>
    </source>
</evidence>
<dbReference type="CDD" id="cd18081">
    <property type="entry name" value="RlmH-like"/>
    <property type="match status" value="1"/>
</dbReference>
<dbReference type="PIRSF" id="PIRSF004505">
    <property type="entry name" value="MT_bac"/>
    <property type="match status" value="1"/>
</dbReference>
<sequence length="150" mass="17543">MKVSLFYVQQNKTKNADAFEKHFLKKIKKNMSLQIIGIAIKKKFSSKKQQIKYECERIKEKIGKEKYICFDKAGQKITSENFANMIYRSNDKVNLIVGGAFGLSDDLIKNAQKTISFSEMEFSHEVFRVMLLEQVYRANCIFNNHPYHQS</sequence>
<keyword evidence="1 5" id="KW-0489">Methyltransferase</keyword>
<dbReference type="InterPro" id="IPR029026">
    <property type="entry name" value="tRNA_m1G_MTases_N"/>
</dbReference>
<dbReference type="EC" id="2.1.1.177" evidence="5"/>
<dbReference type="PANTHER" id="PTHR33603:SF1">
    <property type="entry name" value="RIBOSOMAL RNA LARGE SUBUNIT METHYLTRANSFERASE H"/>
    <property type="match status" value="1"/>
</dbReference>